<sequence>MAIEFCSAPASSVDAERAFSVGCCQVSFMQHSMSSQTFKAKMAVGSWSQAPFFPGVATVAEYLSKK</sequence>
<dbReference type="EMBL" id="ML210734">
    <property type="protein sequence ID" value="TFK16573.1"/>
    <property type="molecule type" value="Genomic_DNA"/>
</dbReference>
<dbReference type="STRING" id="230819.A0A5C3KAD0"/>
<evidence type="ECO:0000313" key="1">
    <source>
        <dbReference type="EMBL" id="TFK16573.1"/>
    </source>
</evidence>
<gene>
    <name evidence="1" type="ORF">FA15DRAFT_607016</name>
</gene>
<dbReference type="Proteomes" id="UP000307440">
    <property type="component" value="Unassembled WGS sequence"/>
</dbReference>
<name>A0A5C3KAD0_COPMA</name>
<keyword evidence="2" id="KW-1185">Reference proteome</keyword>
<proteinExistence type="predicted"/>
<organism evidence="1 2">
    <name type="scientific">Coprinopsis marcescibilis</name>
    <name type="common">Agaric fungus</name>
    <name type="synonym">Psathyrella marcescibilis</name>
    <dbReference type="NCBI Taxonomy" id="230819"/>
    <lineage>
        <taxon>Eukaryota</taxon>
        <taxon>Fungi</taxon>
        <taxon>Dikarya</taxon>
        <taxon>Basidiomycota</taxon>
        <taxon>Agaricomycotina</taxon>
        <taxon>Agaricomycetes</taxon>
        <taxon>Agaricomycetidae</taxon>
        <taxon>Agaricales</taxon>
        <taxon>Agaricineae</taxon>
        <taxon>Psathyrellaceae</taxon>
        <taxon>Coprinopsis</taxon>
    </lineage>
</organism>
<protein>
    <recommendedName>
        <fullName evidence="3">HAT C-terminal dimerisation domain-containing protein</fullName>
    </recommendedName>
</protein>
<reference evidence="1 2" key="1">
    <citation type="journal article" date="2019" name="Nat. Ecol. Evol.">
        <title>Megaphylogeny resolves global patterns of mushroom evolution.</title>
        <authorList>
            <person name="Varga T."/>
            <person name="Krizsan K."/>
            <person name="Foldi C."/>
            <person name="Dima B."/>
            <person name="Sanchez-Garcia M."/>
            <person name="Sanchez-Ramirez S."/>
            <person name="Szollosi G.J."/>
            <person name="Szarkandi J.G."/>
            <person name="Papp V."/>
            <person name="Albert L."/>
            <person name="Andreopoulos W."/>
            <person name="Angelini C."/>
            <person name="Antonin V."/>
            <person name="Barry K.W."/>
            <person name="Bougher N.L."/>
            <person name="Buchanan P."/>
            <person name="Buyck B."/>
            <person name="Bense V."/>
            <person name="Catcheside P."/>
            <person name="Chovatia M."/>
            <person name="Cooper J."/>
            <person name="Damon W."/>
            <person name="Desjardin D."/>
            <person name="Finy P."/>
            <person name="Geml J."/>
            <person name="Haridas S."/>
            <person name="Hughes K."/>
            <person name="Justo A."/>
            <person name="Karasinski D."/>
            <person name="Kautmanova I."/>
            <person name="Kiss B."/>
            <person name="Kocsube S."/>
            <person name="Kotiranta H."/>
            <person name="LaButti K.M."/>
            <person name="Lechner B.E."/>
            <person name="Liimatainen K."/>
            <person name="Lipzen A."/>
            <person name="Lukacs Z."/>
            <person name="Mihaltcheva S."/>
            <person name="Morgado L.N."/>
            <person name="Niskanen T."/>
            <person name="Noordeloos M.E."/>
            <person name="Ohm R.A."/>
            <person name="Ortiz-Santana B."/>
            <person name="Ovrebo C."/>
            <person name="Racz N."/>
            <person name="Riley R."/>
            <person name="Savchenko A."/>
            <person name="Shiryaev A."/>
            <person name="Soop K."/>
            <person name="Spirin V."/>
            <person name="Szebenyi C."/>
            <person name="Tomsovsky M."/>
            <person name="Tulloss R.E."/>
            <person name="Uehling J."/>
            <person name="Grigoriev I.V."/>
            <person name="Vagvolgyi C."/>
            <person name="Papp T."/>
            <person name="Martin F.M."/>
            <person name="Miettinen O."/>
            <person name="Hibbett D.S."/>
            <person name="Nagy L.G."/>
        </authorList>
    </citation>
    <scope>NUCLEOTIDE SEQUENCE [LARGE SCALE GENOMIC DNA]</scope>
    <source>
        <strain evidence="1 2">CBS 121175</strain>
    </source>
</reference>
<accession>A0A5C3KAD0</accession>
<evidence type="ECO:0008006" key="3">
    <source>
        <dbReference type="Google" id="ProtNLM"/>
    </source>
</evidence>
<dbReference type="OrthoDB" id="3268424at2759"/>
<evidence type="ECO:0000313" key="2">
    <source>
        <dbReference type="Proteomes" id="UP000307440"/>
    </source>
</evidence>
<dbReference type="AlphaFoldDB" id="A0A5C3KAD0"/>